<accession>A0ABS1VZJ0</accession>
<comment type="caution">
    <text evidence="9">The sequence shown here is derived from an EMBL/GenBank/DDBJ whole genome shotgun (WGS) entry which is preliminary data.</text>
</comment>
<dbReference type="InterPro" id="IPR038770">
    <property type="entry name" value="Na+/solute_symporter_sf"/>
</dbReference>
<comment type="subcellular location">
    <subcellularLocation>
        <location evidence="1">Cell membrane</location>
        <topology evidence="1">Multi-pass membrane protein</topology>
    </subcellularLocation>
</comment>
<reference evidence="9 10" key="1">
    <citation type="submission" date="2021-01" db="EMBL/GenBank/DDBJ databases">
        <title>Actinoplanes sp. nov. LDG1-01 isolated from lichen.</title>
        <authorList>
            <person name="Saeng-In P."/>
            <person name="Phongsopitanun W."/>
            <person name="Kanchanasin P."/>
            <person name="Yuki M."/>
            <person name="Kudo T."/>
            <person name="Ohkuma M."/>
            <person name="Tanasupawat S."/>
        </authorList>
    </citation>
    <scope>NUCLEOTIDE SEQUENCE [LARGE SCALE GENOMIC DNA]</scope>
    <source>
        <strain evidence="9 10">LDG1-01</strain>
    </source>
</reference>
<gene>
    <name evidence="9" type="ORF">JKJ07_35885</name>
</gene>
<feature type="transmembrane region" description="Helical" evidence="8">
    <location>
        <begin position="93"/>
        <end position="114"/>
    </location>
</feature>
<dbReference type="PANTHER" id="PTHR36838:SF3">
    <property type="entry name" value="TRANSPORTER AUXIN EFFLUX CARRIER EC FAMILY"/>
    <property type="match status" value="1"/>
</dbReference>
<dbReference type="Gene3D" id="1.20.1530.20">
    <property type="match status" value="1"/>
</dbReference>
<feature type="transmembrane region" description="Helical" evidence="8">
    <location>
        <begin position="187"/>
        <end position="207"/>
    </location>
</feature>
<name>A0ABS1VZJ0_9ACTN</name>
<feature type="transmembrane region" description="Helical" evidence="8">
    <location>
        <begin position="161"/>
        <end position="181"/>
    </location>
</feature>
<evidence type="ECO:0000313" key="10">
    <source>
        <dbReference type="Proteomes" id="UP000598996"/>
    </source>
</evidence>
<keyword evidence="4" id="KW-1003">Cell membrane</keyword>
<feature type="transmembrane region" description="Helical" evidence="8">
    <location>
        <begin position="6"/>
        <end position="22"/>
    </location>
</feature>
<dbReference type="InterPro" id="IPR004776">
    <property type="entry name" value="Mem_transp_PIN-like"/>
</dbReference>
<dbReference type="Pfam" id="PF03547">
    <property type="entry name" value="Mem_trans"/>
    <property type="match status" value="2"/>
</dbReference>
<proteinExistence type="inferred from homology"/>
<feature type="transmembrane region" description="Helical" evidence="8">
    <location>
        <begin position="219"/>
        <end position="245"/>
    </location>
</feature>
<evidence type="ECO:0000313" key="9">
    <source>
        <dbReference type="EMBL" id="MBL7259713.1"/>
    </source>
</evidence>
<comment type="similarity">
    <text evidence="2">Belongs to the auxin efflux carrier (TC 2.A.69) family.</text>
</comment>
<evidence type="ECO:0000256" key="3">
    <source>
        <dbReference type="ARBA" id="ARBA00022448"/>
    </source>
</evidence>
<evidence type="ECO:0000256" key="4">
    <source>
        <dbReference type="ARBA" id="ARBA00022475"/>
    </source>
</evidence>
<keyword evidence="7 8" id="KW-0472">Membrane</keyword>
<dbReference type="EMBL" id="JAENHO010000012">
    <property type="protein sequence ID" value="MBL7259713.1"/>
    <property type="molecule type" value="Genomic_DNA"/>
</dbReference>
<keyword evidence="5 8" id="KW-0812">Transmembrane</keyword>
<evidence type="ECO:0000256" key="7">
    <source>
        <dbReference type="ARBA" id="ARBA00023136"/>
    </source>
</evidence>
<evidence type="ECO:0000256" key="5">
    <source>
        <dbReference type="ARBA" id="ARBA00022692"/>
    </source>
</evidence>
<organism evidence="9 10">
    <name type="scientific">Paractinoplanes lichenicola</name>
    <dbReference type="NCBI Taxonomy" id="2802976"/>
    <lineage>
        <taxon>Bacteria</taxon>
        <taxon>Bacillati</taxon>
        <taxon>Actinomycetota</taxon>
        <taxon>Actinomycetes</taxon>
        <taxon>Micromonosporales</taxon>
        <taxon>Micromonosporaceae</taxon>
        <taxon>Paractinoplanes</taxon>
    </lineage>
</organism>
<sequence>MISALSGFAVIGVIVLAGWIAARWGRMPAETETVAGKLAYTVLSPCLLFTSAAAADPSALFTEPLLVSAAAAIICFALHPLTTRGRDLGTRIVGSLGAGYVNAAFIGIPIAMYVLHDTALVVPIFMLQLLVFMPVTVTLLQIATTGHTSWRTSLTVPLRNPLTVAVVLGIVVSVTDVRLPAVLTEPIAAMGNAAAPVVLVAFGMSLSGRRLLEPGPDRLPVLAAVVLKAAIMPAVAFLLALAFRLNPTETYAVTVLAALPAAQNIFLYAQAFDRGVVLARDAVFLSTLACMPALVAIAILHTLT</sequence>
<keyword evidence="3" id="KW-0813">Transport</keyword>
<feature type="transmembrane region" description="Helical" evidence="8">
    <location>
        <begin position="282"/>
        <end position="303"/>
    </location>
</feature>
<keyword evidence="10" id="KW-1185">Reference proteome</keyword>
<feature type="transmembrane region" description="Helical" evidence="8">
    <location>
        <begin position="251"/>
        <end position="270"/>
    </location>
</feature>
<evidence type="ECO:0000256" key="1">
    <source>
        <dbReference type="ARBA" id="ARBA00004651"/>
    </source>
</evidence>
<feature type="transmembrane region" description="Helical" evidence="8">
    <location>
        <begin position="120"/>
        <end position="140"/>
    </location>
</feature>
<keyword evidence="6 8" id="KW-1133">Transmembrane helix</keyword>
<feature type="transmembrane region" description="Helical" evidence="8">
    <location>
        <begin position="34"/>
        <end position="55"/>
    </location>
</feature>
<protein>
    <submittedName>
        <fullName evidence="9">AEC family transporter</fullName>
    </submittedName>
</protein>
<evidence type="ECO:0000256" key="8">
    <source>
        <dbReference type="SAM" id="Phobius"/>
    </source>
</evidence>
<dbReference type="PANTHER" id="PTHR36838">
    <property type="entry name" value="AUXIN EFFLUX CARRIER FAMILY PROTEIN"/>
    <property type="match status" value="1"/>
</dbReference>
<evidence type="ECO:0000256" key="2">
    <source>
        <dbReference type="ARBA" id="ARBA00010145"/>
    </source>
</evidence>
<feature type="transmembrane region" description="Helical" evidence="8">
    <location>
        <begin position="61"/>
        <end position="81"/>
    </location>
</feature>
<dbReference type="RefSeq" id="WP_202996421.1">
    <property type="nucleotide sequence ID" value="NZ_JAENHO010000012.1"/>
</dbReference>
<dbReference type="Proteomes" id="UP000598996">
    <property type="component" value="Unassembled WGS sequence"/>
</dbReference>
<evidence type="ECO:0000256" key="6">
    <source>
        <dbReference type="ARBA" id="ARBA00022989"/>
    </source>
</evidence>